<organism evidence="2 3">
    <name type="scientific">Salinivirga cyanobacteriivorans</name>
    <dbReference type="NCBI Taxonomy" id="1307839"/>
    <lineage>
        <taxon>Bacteria</taxon>
        <taxon>Pseudomonadati</taxon>
        <taxon>Bacteroidota</taxon>
        <taxon>Bacteroidia</taxon>
        <taxon>Bacteroidales</taxon>
        <taxon>Salinivirgaceae</taxon>
        <taxon>Salinivirga</taxon>
    </lineage>
</organism>
<evidence type="ECO:0000313" key="3">
    <source>
        <dbReference type="Proteomes" id="UP000064893"/>
    </source>
</evidence>
<dbReference type="PROSITE" id="PS51257">
    <property type="entry name" value="PROKAR_LIPOPROTEIN"/>
    <property type="match status" value="1"/>
</dbReference>
<evidence type="ECO:0000313" key="2">
    <source>
        <dbReference type="EMBL" id="ALO16839.1"/>
    </source>
</evidence>
<dbReference type="AlphaFoldDB" id="A0A0S2I3N0"/>
<sequence length="170" mass="18772" precursor="true">MKNKLLTLVILSIALAFTFISGCTEEEATTVTLDKNQTASITCHVEAQLDLMNDTANTTLEPAPAGTKVFITIQNSEYNTGAQGVTVYETEIDGSGMFTYDIPVTELGTNVTISFDEFIYDQKVIEYDGDLDMWVYGDPETKKYTAPDLVNIYVAGHSYNEKVQYGAQSF</sequence>
<dbReference type="RefSeq" id="WP_057954187.1">
    <property type="nucleotide sequence ID" value="NZ_CP013118.1"/>
</dbReference>
<feature type="chain" id="PRO_5006599647" evidence="1">
    <location>
        <begin position="22"/>
        <end position="170"/>
    </location>
</feature>
<keyword evidence="1" id="KW-0732">Signal</keyword>
<dbReference type="KEGG" id="blq:L21SP5_03225"/>
<proteinExistence type="predicted"/>
<dbReference type="EMBL" id="CP013118">
    <property type="protein sequence ID" value="ALO16839.1"/>
    <property type="molecule type" value="Genomic_DNA"/>
</dbReference>
<dbReference type="OrthoDB" id="9980817at2"/>
<name>A0A0S2I3N0_9BACT</name>
<accession>A0A0S2I3N0</accession>
<keyword evidence="3" id="KW-1185">Reference proteome</keyword>
<gene>
    <name evidence="2" type="ORF">L21SP5_03225</name>
</gene>
<feature type="signal peptide" evidence="1">
    <location>
        <begin position="1"/>
        <end position="21"/>
    </location>
</feature>
<evidence type="ECO:0000256" key="1">
    <source>
        <dbReference type="SAM" id="SignalP"/>
    </source>
</evidence>
<dbReference type="STRING" id="1307839.L21SP5_03225"/>
<protein>
    <submittedName>
        <fullName evidence="2">Uncharacterized protein</fullName>
    </submittedName>
</protein>
<reference evidence="2 3" key="1">
    <citation type="submission" date="2015-11" db="EMBL/GenBank/DDBJ databases">
        <title>Description and complete genome sequence of a novel strain predominating in hypersaline microbial mats and representing a new family of the Bacteriodetes phylum.</title>
        <authorList>
            <person name="Spring S."/>
            <person name="Bunk B."/>
            <person name="Sproer C."/>
            <person name="Klenk H.-P."/>
        </authorList>
    </citation>
    <scope>NUCLEOTIDE SEQUENCE [LARGE SCALE GENOMIC DNA]</scope>
    <source>
        <strain evidence="2 3">L21-Spi-D4</strain>
    </source>
</reference>
<dbReference type="Proteomes" id="UP000064893">
    <property type="component" value="Chromosome"/>
</dbReference>